<feature type="transmembrane region" description="Helical" evidence="1">
    <location>
        <begin position="37"/>
        <end position="56"/>
    </location>
</feature>
<feature type="transmembrane region" description="Helical" evidence="1">
    <location>
        <begin position="83"/>
        <end position="100"/>
    </location>
</feature>
<protein>
    <submittedName>
        <fullName evidence="2">ABC transporter permease</fullName>
    </submittedName>
</protein>
<feature type="transmembrane region" description="Helical" evidence="1">
    <location>
        <begin position="160"/>
        <end position="178"/>
    </location>
</feature>
<dbReference type="AlphaFoldDB" id="A0A505D159"/>
<evidence type="ECO:0000313" key="3">
    <source>
        <dbReference type="Proteomes" id="UP000317378"/>
    </source>
</evidence>
<accession>A0A505D159</accession>
<proteinExistence type="predicted"/>
<sequence>MSSPRTKALPTSTPAGESPRRRLRAVLALARVEARELLLQIPVFVVLCVYVAYVGWELWTGGGEDGAYPVLQDVDRATQPESLFLGVAVLVCVNRAVLRSRRRGTDGHFDVLVMEPWRRTVAHLLSVVPFALATALVVAAQFTGAALKPGAVGTGSFSELAVAPLAVLLLGVLGVLIARLVPSAFGAPLFVVGGYIAVVLLLSSSEDTPWLRWLTPFVDEFQADPLPSDLLGRPAAWHALYLVGLIVLVSCAAVLCGGRRTLPAALGLARAARNPVAWPAVGPARLVKAVALGAAVLTLAGAVGQSRGDSPALLAARKQASVAPEKDHTCVPHGRSTYCAFPEWTGRTEDWAAVVRRVQSLAGGAAGGTKLTVRQRVDARYGLSASATLEPSSTHGQVTVGTRWGGNRVPEFSVGVASVLVAGNEEAAAAMCDGRVVTVMWLALATTSDPMASLRDVRIDDSVSGSAIVLAPTHPLEMTAAQTTVVRELLQRPRYGVTAKVKAHWTELTSPKTSTARAAELLDVPVPKGSEKEDKCEE</sequence>
<keyword evidence="3" id="KW-1185">Reference proteome</keyword>
<organism evidence="2 3">
    <name type="scientific">Streptomyces sporangiiformans</name>
    <dbReference type="NCBI Taxonomy" id="2315329"/>
    <lineage>
        <taxon>Bacteria</taxon>
        <taxon>Bacillati</taxon>
        <taxon>Actinomycetota</taxon>
        <taxon>Actinomycetes</taxon>
        <taxon>Kitasatosporales</taxon>
        <taxon>Streptomycetaceae</taxon>
        <taxon>Streptomyces</taxon>
    </lineage>
</organism>
<keyword evidence="1" id="KW-0472">Membrane</keyword>
<evidence type="ECO:0000313" key="2">
    <source>
        <dbReference type="EMBL" id="TPQ16360.1"/>
    </source>
</evidence>
<keyword evidence="1" id="KW-1133">Transmembrane helix</keyword>
<keyword evidence="1" id="KW-0812">Transmembrane</keyword>
<reference evidence="2 3" key="1">
    <citation type="submission" date="2019-06" db="EMBL/GenBank/DDBJ databases">
        <title>Streptomyces sporangiiformans sp. nov., a novel actinomycete isolated from soil in Mount Song.</title>
        <authorList>
            <person name="Han L."/>
        </authorList>
    </citation>
    <scope>NUCLEOTIDE SEQUENCE [LARGE SCALE GENOMIC DNA]</scope>
    <source>
        <strain evidence="2 3">NEAU-SSA 1</strain>
    </source>
</reference>
<comment type="caution">
    <text evidence="2">The sequence shown here is derived from an EMBL/GenBank/DDBJ whole genome shotgun (WGS) entry which is preliminary data.</text>
</comment>
<name>A0A505D159_9ACTN</name>
<feature type="transmembrane region" description="Helical" evidence="1">
    <location>
        <begin position="235"/>
        <end position="256"/>
    </location>
</feature>
<evidence type="ECO:0000256" key="1">
    <source>
        <dbReference type="SAM" id="Phobius"/>
    </source>
</evidence>
<dbReference type="EMBL" id="VCHX02000334">
    <property type="protein sequence ID" value="TPQ16360.1"/>
    <property type="molecule type" value="Genomic_DNA"/>
</dbReference>
<feature type="transmembrane region" description="Helical" evidence="1">
    <location>
        <begin position="185"/>
        <end position="204"/>
    </location>
</feature>
<gene>
    <name evidence="2" type="ORF">FGD71_042260</name>
</gene>
<feature type="transmembrane region" description="Helical" evidence="1">
    <location>
        <begin position="121"/>
        <end position="140"/>
    </location>
</feature>
<dbReference type="Proteomes" id="UP000317378">
    <property type="component" value="Unassembled WGS sequence"/>
</dbReference>
<dbReference type="OrthoDB" id="3665898at2"/>